<dbReference type="InterPro" id="IPR029063">
    <property type="entry name" value="SAM-dependent_MTases_sf"/>
</dbReference>
<dbReference type="PANTHER" id="PTHR43861:SF3">
    <property type="entry name" value="PUTATIVE (AFU_ORTHOLOGUE AFUA_2G14390)-RELATED"/>
    <property type="match status" value="1"/>
</dbReference>
<evidence type="ECO:0000313" key="3">
    <source>
        <dbReference type="EMBL" id="QBE65062.1"/>
    </source>
</evidence>
<sequence>MHRYRQPAPPVRNKYFIICIPVYPRSHGQDYNSSSVNTSDLLMTSIPFYEKHAARLAAQYESLNFNEVHASLLDLLPPPGGMVLDVGTGSGRDAAWFAANGYEVVAVDPSDAMLAQALELHPSDRIRWLSDSLPDLVKVPRLNLRFDLILLSAVWMHIPPADRQRSLRKLATLLAPNGRIAISLRLGAPDMERAMHEVSLQELSALAQQFGLRIVRATDSADKLGRVEVPWTNVVLGLPDDGLGALPLLRHLILMDEKASTYKIALLRVIARIADTAAGLARHEAESVVVPLGLVSLFWLRMYKPLIESGLPQMPASRLGTGPGFTTDNFHALRPIAAVELRTGSRFTGDLAWHLHRSLSEISQIIRDMPAKYLRWPSGGNPIFDIVRRRQASTPPELVIDEAFLWSFGDFRVPLEIWQALSHYNVWIEPVLVAEWVRLIEGYSANRQPDVRMLAHRLLAWADPVRDTGFARAAVDRLRAAGKPVYCVWSGARLNGAYDVDHCFPFAAWPCGDAWNLMPAARQINIQKSNRLVTQGALDKASERIVDWWSNAFLDQGDEPTRYFFLEAAQTLPLLVDNPGTTDVIDAMKLHRVRLGRDQGLCDWELVAAAGMQRTAARTK</sequence>
<dbReference type="KEGG" id="plue:EWM63_20415"/>
<dbReference type="Gene3D" id="3.40.50.150">
    <property type="entry name" value="Vaccinia Virus protein VP39"/>
    <property type="match status" value="1"/>
</dbReference>
<keyword evidence="4" id="KW-1185">Reference proteome</keyword>
<dbReference type="PANTHER" id="PTHR43861">
    <property type="entry name" value="TRANS-ACONITATE 2-METHYLTRANSFERASE-RELATED"/>
    <property type="match status" value="1"/>
</dbReference>
<dbReference type="OrthoDB" id="7348755at2"/>
<name>A0A4P6L2J2_9BURK</name>
<proteinExistence type="predicted"/>
<keyword evidence="1 3" id="KW-0808">Transferase</keyword>
<protein>
    <submittedName>
        <fullName evidence="3">Methyltransferase domain-containing protein</fullName>
    </submittedName>
</protein>
<evidence type="ECO:0000313" key="4">
    <source>
        <dbReference type="Proteomes" id="UP000290637"/>
    </source>
</evidence>
<dbReference type="CDD" id="cd02440">
    <property type="entry name" value="AdoMet_MTases"/>
    <property type="match status" value="1"/>
</dbReference>
<accession>A0A4P6L2J2</accession>
<dbReference type="SUPFAM" id="SSF53335">
    <property type="entry name" value="S-adenosyl-L-methionine-dependent methyltransferases"/>
    <property type="match status" value="1"/>
</dbReference>
<dbReference type="GO" id="GO:0008168">
    <property type="term" value="F:methyltransferase activity"/>
    <property type="evidence" value="ECO:0007669"/>
    <property type="project" value="UniProtKB-KW"/>
</dbReference>
<dbReference type="Pfam" id="PF13649">
    <property type="entry name" value="Methyltransf_25"/>
    <property type="match status" value="1"/>
</dbReference>
<reference evidence="3 4" key="1">
    <citation type="submission" date="2019-02" db="EMBL/GenBank/DDBJ databases">
        <title>Draft Genome Sequences of Six Type Strains of the Genus Massilia.</title>
        <authorList>
            <person name="Miess H."/>
            <person name="Frediansyhah A."/>
            <person name="Gross H."/>
        </authorList>
    </citation>
    <scope>NUCLEOTIDE SEQUENCE [LARGE SCALE GENOMIC DNA]</scope>
    <source>
        <strain evidence="3 4">DSM 17473</strain>
    </source>
</reference>
<dbReference type="GO" id="GO:0032259">
    <property type="term" value="P:methylation"/>
    <property type="evidence" value="ECO:0007669"/>
    <property type="project" value="UniProtKB-KW"/>
</dbReference>
<dbReference type="InterPro" id="IPR041698">
    <property type="entry name" value="Methyltransf_25"/>
</dbReference>
<dbReference type="Proteomes" id="UP000290637">
    <property type="component" value="Chromosome"/>
</dbReference>
<organism evidence="3 4">
    <name type="scientific">Pseudoduganella lutea</name>
    <dbReference type="NCBI Taxonomy" id="321985"/>
    <lineage>
        <taxon>Bacteria</taxon>
        <taxon>Pseudomonadati</taxon>
        <taxon>Pseudomonadota</taxon>
        <taxon>Betaproteobacteria</taxon>
        <taxon>Burkholderiales</taxon>
        <taxon>Oxalobacteraceae</taxon>
        <taxon>Telluria group</taxon>
        <taxon>Pseudoduganella</taxon>
    </lineage>
</organism>
<feature type="domain" description="Methyltransferase" evidence="2">
    <location>
        <begin position="83"/>
        <end position="178"/>
    </location>
</feature>
<dbReference type="EMBL" id="CP035913">
    <property type="protein sequence ID" value="QBE65062.1"/>
    <property type="molecule type" value="Genomic_DNA"/>
</dbReference>
<keyword evidence="3" id="KW-0489">Methyltransferase</keyword>
<dbReference type="AlphaFoldDB" id="A0A4P6L2J2"/>
<evidence type="ECO:0000256" key="1">
    <source>
        <dbReference type="ARBA" id="ARBA00022679"/>
    </source>
</evidence>
<gene>
    <name evidence="3" type="ORF">EWM63_20415</name>
</gene>
<evidence type="ECO:0000259" key="2">
    <source>
        <dbReference type="Pfam" id="PF13649"/>
    </source>
</evidence>